<accession>A0A346A0B9</accession>
<feature type="transmembrane region" description="Helical" evidence="1">
    <location>
        <begin position="144"/>
        <end position="164"/>
    </location>
</feature>
<organism evidence="2 3">
    <name type="scientific">Pseudolabrys taiwanensis</name>
    <dbReference type="NCBI Taxonomy" id="331696"/>
    <lineage>
        <taxon>Bacteria</taxon>
        <taxon>Pseudomonadati</taxon>
        <taxon>Pseudomonadota</taxon>
        <taxon>Alphaproteobacteria</taxon>
        <taxon>Hyphomicrobiales</taxon>
        <taxon>Xanthobacteraceae</taxon>
        <taxon>Pseudolabrys</taxon>
    </lineage>
</organism>
<dbReference type="InterPro" id="IPR025570">
    <property type="entry name" value="DUF4337"/>
</dbReference>
<evidence type="ECO:0000313" key="2">
    <source>
        <dbReference type="EMBL" id="AXK82616.1"/>
    </source>
</evidence>
<dbReference type="RefSeq" id="WP_115692995.1">
    <property type="nucleotide sequence ID" value="NZ_CP031417.1"/>
</dbReference>
<dbReference type="KEGG" id="ptaw:DW352_20065"/>
<dbReference type="Proteomes" id="UP000254889">
    <property type="component" value="Chromosome"/>
</dbReference>
<name>A0A346A0B9_9HYPH</name>
<keyword evidence="1" id="KW-1133">Transmembrane helix</keyword>
<reference evidence="2 3" key="1">
    <citation type="submission" date="2018-07" db="EMBL/GenBank/DDBJ databases">
        <authorList>
            <person name="Quirk P.G."/>
            <person name="Krulwich T.A."/>
        </authorList>
    </citation>
    <scope>NUCLEOTIDE SEQUENCE [LARGE SCALE GENOMIC DNA]</scope>
    <source>
        <strain evidence="2 3">CC-BB4</strain>
    </source>
</reference>
<evidence type="ECO:0000256" key="1">
    <source>
        <dbReference type="SAM" id="Phobius"/>
    </source>
</evidence>
<sequence>MAGPHENLEHAEHAEHASHGGNKKIALLISVMALFLAFSETLGKSEQTAGIAENIKASDTWNFFQAKTIRQTALRTAAEGMATQLATINNDEAKAAMTKQIEAWRATVARYESDPKEKDGRKELRELAEHHEHIRDLHLARYHLYEFASAAFQIGIVLASAEVITSMVVLGWLSGLVGIFGLGFMGLGLWAPHALSFLGGH</sequence>
<dbReference type="AlphaFoldDB" id="A0A346A0B9"/>
<proteinExistence type="predicted"/>
<keyword evidence="3" id="KW-1185">Reference proteome</keyword>
<feature type="transmembrane region" description="Helical" evidence="1">
    <location>
        <begin position="170"/>
        <end position="191"/>
    </location>
</feature>
<protein>
    <submittedName>
        <fullName evidence="2">DUF4337 domain-containing protein</fullName>
    </submittedName>
</protein>
<gene>
    <name evidence="2" type="ORF">DW352_20065</name>
</gene>
<evidence type="ECO:0000313" key="3">
    <source>
        <dbReference type="Proteomes" id="UP000254889"/>
    </source>
</evidence>
<dbReference type="EMBL" id="CP031417">
    <property type="protein sequence ID" value="AXK82616.1"/>
    <property type="molecule type" value="Genomic_DNA"/>
</dbReference>
<keyword evidence="1" id="KW-0812">Transmembrane</keyword>
<dbReference type="Pfam" id="PF14235">
    <property type="entry name" value="DUF4337"/>
    <property type="match status" value="1"/>
</dbReference>
<dbReference type="OrthoDB" id="7992954at2"/>
<keyword evidence="1" id="KW-0472">Membrane</keyword>